<dbReference type="SUPFAM" id="SSF116734">
    <property type="entry name" value="DNA methylase specificity domain"/>
    <property type="match status" value="2"/>
</dbReference>
<dbReference type="EMBL" id="RJMR01000001">
    <property type="protein sequence ID" value="RSI26919.1"/>
    <property type="molecule type" value="Genomic_DNA"/>
</dbReference>
<gene>
    <name evidence="5" type="ORF">D8881_00605</name>
</gene>
<dbReference type="Proteomes" id="UP000280549">
    <property type="component" value="Unassembled WGS sequence"/>
</dbReference>
<proteinExistence type="inferred from homology"/>
<dbReference type="CDD" id="cd17294">
    <property type="entry name" value="RMtype1_S_MmaC7ORF19P_TRD1-CR1_like"/>
    <property type="match status" value="1"/>
</dbReference>
<protein>
    <submittedName>
        <fullName evidence="5">Type-1 restriction enzyme specificity protein MG438</fullName>
    </submittedName>
</protein>
<evidence type="ECO:0000256" key="3">
    <source>
        <dbReference type="ARBA" id="ARBA00023125"/>
    </source>
</evidence>
<dbReference type="InterPro" id="IPR000055">
    <property type="entry name" value="Restrct_endonuc_typeI_TRD"/>
</dbReference>
<dbReference type="GO" id="GO:0003677">
    <property type="term" value="F:DNA binding"/>
    <property type="evidence" value="ECO:0007669"/>
    <property type="project" value="UniProtKB-KW"/>
</dbReference>
<evidence type="ECO:0000256" key="1">
    <source>
        <dbReference type="ARBA" id="ARBA00010923"/>
    </source>
</evidence>
<comment type="similarity">
    <text evidence="1">Belongs to the type-I restriction system S methylase family.</text>
</comment>
<feature type="domain" description="Type I restriction modification DNA specificity" evidence="4">
    <location>
        <begin position="4"/>
        <end position="183"/>
    </location>
</feature>
<sequence length="375" mass="41795">MKLSDWKEYRIGELIETIFSGGTPNTKNSDYWNGSLPWLSSGETRNRYINVTEKTITDSGAQNSSTRQALKGDVVMASAGQGYTRGQVSFLNIDTFINQSVIAIRANEKVLDKKFLFYNLSSRYEELRAISDSNSIRGSITTKMVKSMNIRIPDLNTQKAIANTLSSIDDKIETSKQINHHLEEMATSIFENMFPNVSSGKSTIGNYIIPKRGKNLLSKDAIVGKVPVVAGGLQPSTFHNIANTKSPVLTISASGANAGYVNLWHIPVWSSDSSYIDTSITDNVYFWYVMLKKRQQEIYDSQTGSAQPHIYPKHIEIMPTIDLSEDKVSRFTKQVTPLFESIGNNIKEIGELQTLRDTLLPKFLSGEISVNQASK</sequence>
<evidence type="ECO:0000256" key="2">
    <source>
        <dbReference type="ARBA" id="ARBA00022747"/>
    </source>
</evidence>
<keyword evidence="2" id="KW-0680">Restriction system</keyword>
<dbReference type="InterPro" id="IPR052021">
    <property type="entry name" value="Type-I_RS_S_subunit"/>
</dbReference>
<dbReference type="PANTHER" id="PTHR30408:SF13">
    <property type="entry name" value="TYPE I RESTRICTION ENZYME HINDI SPECIFICITY SUBUNIT"/>
    <property type="match status" value="1"/>
</dbReference>
<evidence type="ECO:0000313" key="6">
    <source>
        <dbReference type="Proteomes" id="UP000280549"/>
    </source>
</evidence>
<dbReference type="PANTHER" id="PTHR30408">
    <property type="entry name" value="TYPE-1 RESTRICTION ENZYME ECOKI SPECIFICITY PROTEIN"/>
    <property type="match status" value="1"/>
</dbReference>
<dbReference type="Pfam" id="PF01420">
    <property type="entry name" value="Methylase_S"/>
    <property type="match status" value="1"/>
</dbReference>
<dbReference type="CDD" id="cd17291">
    <property type="entry name" value="RMtype1_S_MgeORF438P-TRD-CR_like"/>
    <property type="match status" value="1"/>
</dbReference>
<organism evidence="5 6">
    <name type="scientific">Streptococcus sanguinis</name>
    <dbReference type="NCBI Taxonomy" id="1305"/>
    <lineage>
        <taxon>Bacteria</taxon>
        <taxon>Bacillati</taxon>
        <taxon>Bacillota</taxon>
        <taxon>Bacilli</taxon>
        <taxon>Lactobacillales</taxon>
        <taxon>Streptococcaceae</taxon>
        <taxon>Streptococcus</taxon>
    </lineage>
</organism>
<evidence type="ECO:0000313" key="5">
    <source>
        <dbReference type="EMBL" id="RSI26919.1"/>
    </source>
</evidence>
<dbReference type="Gene3D" id="1.10.287.1120">
    <property type="entry name" value="Bipartite methylase S protein"/>
    <property type="match status" value="1"/>
</dbReference>
<name>A0ABD7JNU8_STRSA</name>
<keyword evidence="3" id="KW-0238">DNA-binding</keyword>
<dbReference type="InterPro" id="IPR044946">
    <property type="entry name" value="Restrct_endonuc_typeI_TRD_sf"/>
</dbReference>
<reference evidence="5 6" key="1">
    <citation type="submission" date="2018-11" db="EMBL/GenBank/DDBJ databases">
        <title>Species Designations Belie Phenotypic and Genotypic Heterogeneity in Oral Streptococci.</title>
        <authorList>
            <person name="Velsko I."/>
        </authorList>
    </citation>
    <scope>NUCLEOTIDE SEQUENCE [LARGE SCALE GENOMIC DNA]</scope>
    <source>
        <strain evidence="5 6">BCC20</strain>
    </source>
</reference>
<dbReference type="Gene3D" id="3.90.220.20">
    <property type="entry name" value="DNA methylase specificity domains"/>
    <property type="match status" value="2"/>
</dbReference>
<dbReference type="RefSeq" id="WP_125330240.1">
    <property type="nucleotide sequence ID" value="NZ_CP076612.1"/>
</dbReference>
<dbReference type="GO" id="GO:0009307">
    <property type="term" value="P:DNA restriction-modification system"/>
    <property type="evidence" value="ECO:0007669"/>
    <property type="project" value="UniProtKB-KW"/>
</dbReference>
<accession>A0ABD7JNU8</accession>
<evidence type="ECO:0000259" key="4">
    <source>
        <dbReference type="Pfam" id="PF01420"/>
    </source>
</evidence>
<dbReference type="AlphaFoldDB" id="A0ABD7JNU8"/>
<comment type="caution">
    <text evidence="5">The sequence shown here is derived from an EMBL/GenBank/DDBJ whole genome shotgun (WGS) entry which is preliminary data.</text>
</comment>